<comment type="caution">
    <text evidence="1">The sequence shown here is derived from an EMBL/GenBank/DDBJ whole genome shotgun (WGS) entry which is preliminary data.</text>
</comment>
<accession>A0AAN9XGK3</accession>
<evidence type="ECO:0000313" key="1">
    <source>
        <dbReference type="EMBL" id="KAK7390998.1"/>
    </source>
</evidence>
<dbReference type="Proteomes" id="UP001386955">
    <property type="component" value="Unassembled WGS sequence"/>
</dbReference>
<gene>
    <name evidence="1" type="ORF">VNO78_19272</name>
</gene>
<dbReference type="AlphaFoldDB" id="A0AAN9XGK3"/>
<reference evidence="1 2" key="1">
    <citation type="submission" date="2024-01" db="EMBL/GenBank/DDBJ databases">
        <title>The genomes of 5 underutilized Papilionoideae crops provide insights into root nodulation and disease resistanc.</title>
        <authorList>
            <person name="Jiang F."/>
        </authorList>
    </citation>
    <scope>NUCLEOTIDE SEQUENCE [LARGE SCALE GENOMIC DNA]</scope>
    <source>
        <strain evidence="1">DUOXIRENSHENG_FW03</strain>
        <tissue evidence="1">Leaves</tissue>
    </source>
</reference>
<evidence type="ECO:0000313" key="2">
    <source>
        <dbReference type="Proteomes" id="UP001386955"/>
    </source>
</evidence>
<organism evidence="1 2">
    <name type="scientific">Psophocarpus tetragonolobus</name>
    <name type="common">Winged bean</name>
    <name type="synonym">Dolichos tetragonolobus</name>
    <dbReference type="NCBI Taxonomy" id="3891"/>
    <lineage>
        <taxon>Eukaryota</taxon>
        <taxon>Viridiplantae</taxon>
        <taxon>Streptophyta</taxon>
        <taxon>Embryophyta</taxon>
        <taxon>Tracheophyta</taxon>
        <taxon>Spermatophyta</taxon>
        <taxon>Magnoliopsida</taxon>
        <taxon>eudicotyledons</taxon>
        <taxon>Gunneridae</taxon>
        <taxon>Pentapetalae</taxon>
        <taxon>rosids</taxon>
        <taxon>fabids</taxon>
        <taxon>Fabales</taxon>
        <taxon>Fabaceae</taxon>
        <taxon>Papilionoideae</taxon>
        <taxon>50 kb inversion clade</taxon>
        <taxon>NPAAA clade</taxon>
        <taxon>indigoferoid/millettioid clade</taxon>
        <taxon>Phaseoleae</taxon>
        <taxon>Psophocarpus</taxon>
    </lineage>
</organism>
<keyword evidence="2" id="KW-1185">Reference proteome</keyword>
<name>A0AAN9XGK3_PSOTE</name>
<dbReference type="EMBL" id="JAYMYS010000005">
    <property type="protein sequence ID" value="KAK7390998.1"/>
    <property type="molecule type" value="Genomic_DNA"/>
</dbReference>
<proteinExistence type="predicted"/>
<sequence>MVYHFHQERVAYLDHYNVTPEVSSMWDTELTSAQGVVEKGAVNGEVYQKGMPFSLDRQATHDLWFCCVGIAQSFRYDCLLLDFLRVGEELG</sequence>
<protein>
    <submittedName>
        <fullName evidence="1">Uncharacterized protein</fullName>
    </submittedName>
</protein>